<feature type="transmembrane region" description="Helical" evidence="2">
    <location>
        <begin position="56"/>
        <end position="77"/>
    </location>
</feature>
<dbReference type="Proteomes" id="UP000192293">
    <property type="component" value="Unassembled WGS sequence"/>
</dbReference>
<protein>
    <recommendedName>
        <fullName evidence="5">DUF4190 domain-containing protein</fullName>
    </recommendedName>
</protein>
<sequence length="119" mass="12269">MTFTHESPNSSQPPPPRSSGETIGAVIAGITIYMAINLVFGPLVLFGLANAISPKAAFLIGAVTLGAVAFGGGAALIARSRRQPWPKGIGMGLMIGWALTSILTAGICTGLNPAMYTWR</sequence>
<feature type="transmembrane region" description="Helical" evidence="2">
    <location>
        <begin position="23"/>
        <end position="49"/>
    </location>
</feature>
<evidence type="ECO:0000313" key="3">
    <source>
        <dbReference type="EMBL" id="ORA43741.1"/>
    </source>
</evidence>
<keyword evidence="2" id="KW-0472">Membrane</keyword>
<keyword evidence="2" id="KW-1133">Transmembrane helix</keyword>
<keyword evidence="2" id="KW-0812">Transmembrane</keyword>
<proteinExistence type="predicted"/>
<name>A0ABX3S910_MYCBC</name>
<comment type="caution">
    <text evidence="3">The sequence shown here is derived from an EMBL/GenBank/DDBJ whole genome shotgun (WGS) entry which is preliminary data.</text>
</comment>
<evidence type="ECO:0000256" key="1">
    <source>
        <dbReference type="SAM" id="MobiDB-lite"/>
    </source>
</evidence>
<feature type="region of interest" description="Disordered" evidence="1">
    <location>
        <begin position="1"/>
        <end position="20"/>
    </location>
</feature>
<feature type="transmembrane region" description="Helical" evidence="2">
    <location>
        <begin position="89"/>
        <end position="111"/>
    </location>
</feature>
<evidence type="ECO:0008006" key="5">
    <source>
        <dbReference type="Google" id="ProtNLM"/>
    </source>
</evidence>
<keyword evidence="4" id="KW-1185">Reference proteome</keyword>
<reference evidence="3 4" key="1">
    <citation type="submission" date="2017-02" db="EMBL/GenBank/DDBJ databases">
        <title>The new phylogeny of genus Mycobacterium.</title>
        <authorList>
            <person name="Tortoli E."/>
            <person name="Trovato A."/>
            <person name="Cirillo D.M."/>
        </authorList>
    </citation>
    <scope>NUCLEOTIDE SEQUENCE [LARGE SCALE GENOMIC DNA]</scope>
    <source>
        <strain evidence="3 4">DSM 45439</strain>
    </source>
</reference>
<dbReference type="EMBL" id="MVHL01000050">
    <property type="protein sequence ID" value="ORA43741.1"/>
    <property type="molecule type" value="Genomic_DNA"/>
</dbReference>
<organism evidence="3 4">
    <name type="scientific">Mycobacterium bouchedurhonense</name>
    <dbReference type="NCBI Taxonomy" id="701041"/>
    <lineage>
        <taxon>Bacteria</taxon>
        <taxon>Bacillati</taxon>
        <taxon>Actinomycetota</taxon>
        <taxon>Actinomycetes</taxon>
        <taxon>Mycobacteriales</taxon>
        <taxon>Mycobacteriaceae</taxon>
        <taxon>Mycobacterium</taxon>
        <taxon>Mycobacterium avium complex (MAC)</taxon>
    </lineage>
</organism>
<accession>A0ABX3S910</accession>
<evidence type="ECO:0000313" key="4">
    <source>
        <dbReference type="Proteomes" id="UP000192293"/>
    </source>
</evidence>
<gene>
    <name evidence="3" type="ORF">BST19_22590</name>
</gene>
<evidence type="ECO:0000256" key="2">
    <source>
        <dbReference type="SAM" id="Phobius"/>
    </source>
</evidence>